<dbReference type="Gene3D" id="3.40.50.720">
    <property type="entry name" value="NAD(P)-binding Rossmann-like Domain"/>
    <property type="match status" value="1"/>
</dbReference>
<dbReference type="GO" id="GO:0016616">
    <property type="term" value="F:oxidoreductase activity, acting on the CH-OH group of donors, NAD or NADP as acceptor"/>
    <property type="evidence" value="ECO:0007669"/>
    <property type="project" value="TreeGrafter"/>
</dbReference>
<dbReference type="PANTHER" id="PTHR10366">
    <property type="entry name" value="NAD DEPENDENT EPIMERASE/DEHYDRATASE"/>
    <property type="match status" value="1"/>
</dbReference>
<protein>
    <recommendedName>
        <fullName evidence="3">NAD-dependent epimerase/dehydratase domain-containing protein</fullName>
    </recommendedName>
</protein>
<evidence type="ECO:0000313" key="5">
    <source>
        <dbReference type="Proteomes" id="UP001219525"/>
    </source>
</evidence>
<gene>
    <name evidence="4" type="ORF">GGX14DRAFT_409938</name>
</gene>
<dbReference type="AlphaFoldDB" id="A0AAD7E660"/>
<feature type="domain" description="NAD-dependent epimerase/dehydratase" evidence="3">
    <location>
        <begin position="53"/>
        <end position="254"/>
    </location>
</feature>
<dbReference type="InterPro" id="IPR036291">
    <property type="entry name" value="NAD(P)-bd_dom_sf"/>
</dbReference>
<evidence type="ECO:0000256" key="1">
    <source>
        <dbReference type="ARBA" id="ARBA00023002"/>
    </source>
</evidence>
<comment type="caution">
    <text evidence="4">The sequence shown here is derived from an EMBL/GenBank/DDBJ whole genome shotgun (WGS) entry which is preliminary data.</text>
</comment>
<evidence type="ECO:0000256" key="2">
    <source>
        <dbReference type="ARBA" id="ARBA00023445"/>
    </source>
</evidence>
<accession>A0AAD7E660</accession>
<reference evidence="4" key="1">
    <citation type="submission" date="2023-03" db="EMBL/GenBank/DDBJ databases">
        <title>Massive genome expansion in bonnet fungi (Mycena s.s.) driven by repeated elements and novel gene families across ecological guilds.</title>
        <authorList>
            <consortium name="Lawrence Berkeley National Laboratory"/>
            <person name="Harder C.B."/>
            <person name="Miyauchi S."/>
            <person name="Viragh M."/>
            <person name="Kuo A."/>
            <person name="Thoen E."/>
            <person name="Andreopoulos B."/>
            <person name="Lu D."/>
            <person name="Skrede I."/>
            <person name="Drula E."/>
            <person name="Henrissat B."/>
            <person name="Morin E."/>
            <person name="Kohler A."/>
            <person name="Barry K."/>
            <person name="LaButti K."/>
            <person name="Morin E."/>
            <person name="Salamov A."/>
            <person name="Lipzen A."/>
            <person name="Mereny Z."/>
            <person name="Hegedus B."/>
            <person name="Baldrian P."/>
            <person name="Stursova M."/>
            <person name="Weitz H."/>
            <person name="Taylor A."/>
            <person name="Grigoriev I.V."/>
            <person name="Nagy L.G."/>
            <person name="Martin F."/>
            <person name="Kauserud H."/>
        </authorList>
    </citation>
    <scope>NUCLEOTIDE SEQUENCE</scope>
    <source>
        <strain evidence="4">9144</strain>
    </source>
</reference>
<dbReference type="SUPFAM" id="SSF51735">
    <property type="entry name" value="NAD(P)-binding Rossmann-fold domains"/>
    <property type="match status" value="1"/>
</dbReference>
<dbReference type="Pfam" id="PF01370">
    <property type="entry name" value="Epimerase"/>
    <property type="match status" value="1"/>
</dbReference>
<organism evidence="4 5">
    <name type="scientific">Mycena pura</name>
    <dbReference type="NCBI Taxonomy" id="153505"/>
    <lineage>
        <taxon>Eukaryota</taxon>
        <taxon>Fungi</taxon>
        <taxon>Dikarya</taxon>
        <taxon>Basidiomycota</taxon>
        <taxon>Agaricomycotina</taxon>
        <taxon>Agaricomycetes</taxon>
        <taxon>Agaricomycetidae</taxon>
        <taxon>Agaricales</taxon>
        <taxon>Marasmiineae</taxon>
        <taxon>Mycenaceae</taxon>
        <taxon>Mycena</taxon>
    </lineage>
</organism>
<dbReference type="PANTHER" id="PTHR10366:SF564">
    <property type="entry name" value="STEROL-4-ALPHA-CARBOXYLATE 3-DEHYDROGENASE, DECARBOXYLATING"/>
    <property type="match status" value="1"/>
</dbReference>
<name>A0AAD7E660_9AGAR</name>
<proteinExistence type="inferred from homology"/>
<evidence type="ECO:0000313" key="4">
    <source>
        <dbReference type="EMBL" id="KAJ7230091.1"/>
    </source>
</evidence>
<comment type="similarity">
    <text evidence="2">Belongs to the NAD(P)-dependent epimerase/dehydratase family. Dihydroflavonol-4-reductase subfamily.</text>
</comment>
<evidence type="ECO:0000259" key="3">
    <source>
        <dbReference type="Pfam" id="PF01370"/>
    </source>
</evidence>
<keyword evidence="1" id="KW-0560">Oxidoreductase</keyword>
<dbReference type="Proteomes" id="UP001219525">
    <property type="component" value="Unassembled WGS sequence"/>
</dbReference>
<sequence>MPAITSGKVLVSGANGYIAAEGFSVRGAVRSIDKGAHLRELFAAHGEKFELAVVPDVTQAGAFDEAVKGVDAIEHTASPFHFQADDPAEMLEPAIQGTVGILESARKYGTAVKRVVVTSSCAAVSTVSDQPQFLSEVNWNDQSPREVEQKGRDASGAAKYRTSKILAERAAWDFVARHGAEIGWDLVVLNPPLVLGPMIHAVASVDALNTSTRSMYNALTAPGAAGGGGCWTDVRDLAHAHVRALQRPLAGGERIIIAAGAFAWQDWLDAVPPASRYQKGTPGAGKDHVHLLRYDTGKSVRVLGMKYRSMADTAAAVVADYEARGW</sequence>
<dbReference type="EMBL" id="JARJCW010000001">
    <property type="protein sequence ID" value="KAJ7230091.1"/>
    <property type="molecule type" value="Genomic_DNA"/>
</dbReference>
<dbReference type="InterPro" id="IPR050425">
    <property type="entry name" value="NAD(P)_dehydrat-like"/>
</dbReference>
<keyword evidence="5" id="KW-1185">Reference proteome</keyword>
<dbReference type="InterPro" id="IPR001509">
    <property type="entry name" value="Epimerase_deHydtase"/>
</dbReference>